<accession>A0A1R3HXA6</accession>
<dbReference type="SMART" id="SM00389">
    <property type="entry name" value="HOX"/>
    <property type="match status" value="1"/>
</dbReference>
<dbReference type="GO" id="GO:0005634">
    <property type="term" value="C:nucleus"/>
    <property type="evidence" value="ECO:0007669"/>
    <property type="project" value="UniProtKB-SubCell"/>
</dbReference>
<dbReference type="GO" id="GO:0003677">
    <property type="term" value="F:DNA binding"/>
    <property type="evidence" value="ECO:0007669"/>
    <property type="project" value="UniProtKB-UniRule"/>
</dbReference>
<protein>
    <recommendedName>
        <fullName evidence="4">Homeobox domain-containing protein</fullName>
    </recommendedName>
</protein>
<dbReference type="Proteomes" id="UP000188268">
    <property type="component" value="Unassembled WGS sequence"/>
</dbReference>
<dbReference type="Gramene" id="OMO74904">
    <property type="protein sequence ID" value="OMO74904"/>
    <property type="gene ID" value="CCACVL1_16416"/>
</dbReference>
<feature type="region of interest" description="Disordered" evidence="3">
    <location>
        <begin position="83"/>
        <end position="130"/>
    </location>
</feature>
<dbReference type="EMBL" id="AWWV01011054">
    <property type="protein sequence ID" value="OMO74904.1"/>
    <property type="molecule type" value="Genomic_DNA"/>
</dbReference>
<feature type="DNA-binding region" description="Homeobox" evidence="2">
    <location>
        <begin position="15"/>
        <end position="78"/>
    </location>
</feature>
<dbReference type="STRING" id="210143.A0A1R3HXA6"/>
<organism evidence="5 6">
    <name type="scientific">Corchorus capsularis</name>
    <name type="common">Jute</name>
    <dbReference type="NCBI Taxonomy" id="210143"/>
    <lineage>
        <taxon>Eukaryota</taxon>
        <taxon>Viridiplantae</taxon>
        <taxon>Streptophyta</taxon>
        <taxon>Embryophyta</taxon>
        <taxon>Tracheophyta</taxon>
        <taxon>Spermatophyta</taxon>
        <taxon>Magnoliopsida</taxon>
        <taxon>eudicotyledons</taxon>
        <taxon>Gunneridae</taxon>
        <taxon>Pentapetalae</taxon>
        <taxon>rosids</taxon>
        <taxon>malvids</taxon>
        <taxon>Malvales</taxon>
        <taxon>Malvaceae</taxon>
        <taxon>Grewioideae</taxon>
        <taxon>Apeibeae</taxon>
        <taxon>Corchorus</taxon>
    </lineage>
</organism>
<feature type="non-terminal residue" evidence="5">
    <location>
        <position position="152"/>
    </location>
</feature>
<keyword evidence="2" id="KW-0539">Nucleus</keyword>
<dbReference type="InterPro" id="IPR039276">
    <property type="entry name" value="SHH1/2"/>
</dbReference>
<dbReference type="CDD" id="cd00086">
    <property type="entry name" value="homeodomain"/>
    <property type="match status" value="1"/>
</dbReference>
<dbReference type="Gene3D" id="1.10.10.60">
    <property type="entry name" value="Homeodomain-like"/>
    <property type="match status" value="1"/>
</dbReference>
<dbReference type="InterPro" id="IPR009057">
    <property type="entry name" value="Homeodomain-like_sf"/>
</dbReference>
<dbReference type="AlphaFoldDB" id="A0A1R3HXA6"/>
<keyword evidence="2" id="KW-0238">DNA-binding</keyword>
<evidence type="ECO:0000259" key="4">
    <source>
        <dbReference type="PROSITE" id="PS50071"/>
    </source>
</evidence>
<gene>
    <name evidence="5" type="ORF">CCACVL1_16416</name>
</gene>
<dbReference type="InterPro" id="IPR001356">
    <property type="entry name" value="HD"/>
</dbReference>
<proteinExistence type="predicted"/>
<dbReference type="OrthoDB" id="2018059at2759"/>
<reference evidence="5 6" key="1">
    <citation type="submission" date="2013-09" db="EMBL/GenBank/DDBJ databases">
        <title>Corchorus capsularis genome sequencing.</title>
        <authorList>
            <person name="Alam M."/>
            <person name="Haque M.S."/>
            <person name="Islam M.S."/>
            <person name="Emdad E.M."/>
            <person name="Islam M.M."/>
            <person name="Ahmed B."/>
            <person name="Halim A."/>
            <person name="Hossen Q.M.M."/>
            <person name="Hossain M.Z."/>
            <person name="Ahmed R."/>
            <person name="Khan M.M."/>
            <person name="Islam R."/>
            <person name="Rashid M.M."/>
            <person name="Khan S.A."/>
            <person name="Rahman M.S."/>
            <person name="Alam M."/>
        </authorList>
    </citation>
    <scope>NUCLEOTIDE SEQUENCE [LARGE SCALE GENOMIC DNA]</scope>
    <source>
        <strain evidence="6">cv. CVL-1</strain>
        <tissue evidence="5">Whole seedling</tissue>
    </source>
</reference>
<evidence type="ECO:0000256" key="2">
    <source>
        <dbReference type="PROSITE-ProRule" id="PRU00108"/>
    </source>
</evidence>
<keyword evidence="2" id="KW-0371">Homeobox</keyword>
<comment type="caution">
    <text evidence="5">The sequence shown here is derived from an EMBL/GenBank/DDBJ whole genome shotgun (WGS) entry which is preliminary data.</text>
</comment>
<feature type="domain" description="Homeobox" evidence="4">
    <location>
        <begin position="13"/>
        <end position="77"/>
    </location>
</feature>
<dbReference type="PANTHER" id="PTHR33827">
    <property type="entry name" value="PROTEIN SAWADEE HOMEODOMAIN HOMOLOG 2"/>
    <property type="match status" value="1"/>
</dbReference>
<evidence type="ECO:0000256" key="3">
    <source>
        <dbReference type="SAM" id="MobiDB-lite"/>
    </source>
</evidence>
<dbReference type="PROSITE" id="PS50071">
    <property type="entry name" value="HOMEOBOX_2"/>
    <property type="match status" value="1"/>
</dbReference>
<evidence type="ECO:0000313" key="6">
    <source>
        <dbReference type="Proteomes" id="UP000188268"/>
    </source>
</evidence>
<name>A0A1R3HXA6_COCAP</name>
<evidence type="ECO:0000313" key="5">
    <source>
        <dbReference type="EMBL" id="OMO74904.1"/>
    </source>
</evidence>
<evidence type="ECO:0000256" key="1">
    <source>
        <dbReference type="ARBA" id="ARBA00004123"/>
    </source>
</evidence>
<comment type="subcellular location">
    <subcellularLocation>
        <location evidence="1 2">Nucleus</location>
    </subcellularLocation>
</comment>
<sequence>MGRPPSNGGPAFRFNPTEVAEMETILQEHQNQMPVREILVSLADKFSESAERKGKIVVQFKQVWNWFQNRRYAIRAKSSKVPLPGKLNVTSLPRDDSNPVRTVSQPVAAPMPPPMSASMPAAMPASTVPGVGRPISEHSYMEFEAKSSRDGA</sequence>
<dbReference type="PANTHER" id="PTHR33827:SF7">
    <property type="entry name" value="PROTEIN SAWADEE HOMEODOMAIN HOMOLOG 2"/>
    <property type="match status" value="1"/>
</dbReference>
<feature type="compositionally biased region" description="Low complexity" evidence="3">
    <location>
        <begin position="116"/>
        <end position="126"/>
    </location>
</feature>
<keyword evidence="6" id="KW-1185">Reference proteome</keyword>
<dbReference type="OMA" id="ITKHAIP"/>
<dbReference type="SUPFAM" id="SSF46689">
    <property type="entry name" value="Homeodomain-like"/>
    <property type="match status" value="1"/>
</dbReference>